<evidence type="ECO:0000313" key="2">
    <source>
        <dbReference type="EMBL" id="POS87373.1"/>
    </source>
</evidence>
<keyword evidence="1" id="KW-0812">Transmembrane</keyword>
<dbReference type="AlphaFoldDB" id="A0A2S4PZB4"/>
<feature type="transmembrane region" description="Helical" evidence="1">
    <location>
        <begin position="230"/>
        <end position="249"/>
    </location>
</feature>
<comment type="caution">
    <text evidence="2">The sequence shown here is derived from an EMBL/GenBank/DDBJ whole genome shotgun (WGS) entry which is preliminary data.</text>
</comment>
<proteinExistence type="predicted"/>
<dbReference type="PANTHER" id="PTHR33481">
    <property type="entry name" value="REVERSE TRANSCRIPTASE"/>
    <property type="match status" value="1"/>
</dbReference>
<dbReference type="EMBL" id="PEDP01000140">
    <property type="protein sequence ID" value="POS87373.1"/>
    <property type="molecule type" value="Genomic_DNA"/>
</dbReference>
<dbReference type="PANTHER" id="PTHR33481:SF1">
    <property type="entry name" value="ENDONUCLEASE_EXONUCLEASE_PHOSPHATASE DOMAIN-CONTAINING PROTEIN-RELATED"/>
    <property type="match status" value="1"/>
</dbReference>
<dbReference type="OrthoDB" id="412006at2759"/>
<keyword evidence="1" id="KW-1133">Transmembrane helix</keyword>
<organism evidence="2 3">
    <name type="scientific">Erysiphe pulchra</name>
    <dbReference type="NCBI Taxonomy" id="225359"/>
    <lineage>
        <taxon>Eukaryota</taxon>
        <taxon>Fungi</taxon>
        <taxon>Dikarya</taxon>
        <taxon>Ascomycota</taxon>
        <taxon>Pezizomycotina</taxon>
        <taxon>Leotiomycetes</taxon>
        <taxon>Erysiphales</taxon>
        <taxon>Erysiphaceae</taxon>
        <taxon>Erysiphe</taxon>
    </lineage>
</organism>
<reference evidence="2 3" key="1">
    <citation type="submission" date="2017-10" db="EMBL/GenBank/DDBJ databases">
        <title>Development of genomic resources for the powdery mildew, Erysiphe pulchra.</title>
        <authorList>
            <person name="Wadl P.A."/>
            <person name="Mack B.M."/>
            <person name="Moore G."/>
            <person name="Beltz S.B."/>
        </authorList>
    </citation>
    <scope>NUCLEOTIDE SEQUENCE [LARGE SCALE GENOMIC DNA]</scope>
    <source>
        <strain evidence="2">Cflorida</strain>
    </source>
</reference>
<evidence type="ECO:0000256" key="1">
    <source>
        <dbReference type="SAM" id="Phobius"/>
    </source>
</evidence>
<keyword evidence="3" id="KW-1185">Reference proteome</keyword>
<accession>A0A2S4PZB4</accession>
<protein>
    <submittedName>
        <fullName evidence="2">Uncharacterized protein</fullName>
    </submittedName>
</protein>
<dbReference type="Proteomes" id="UP000237438">
    <property type="component" value="Unassembled WGS sequence"/>
</dbReference>
<keyword evidence="1" id="KW-0472">Membrane</keyword>
<name>A0A2S4PZB4_9PEZI</name>
<dbReference type="STRING" id="225359.A0A2S4PZB4"/>
<gene>
    <name evidence="2" type="ORF">EPUL_002672</name>
</gene>
<evidence type="ECO:0000313" key="3">
    <source>
        <dbReference type="Proteomes" id="UP000237438"/>
    </source>
</evidence>
<sequence length="343" mass="39808">MSNLFGTEKHEGFCAQPRRCLNFRGPYEFTSFFCPARSCYKNGVSVRPTGTQLKLIRIARRKDFTKALYIENLPESISDCLHTKILKRANVIILPKSGRRDRSLPTLYRPIALLFCLDKGLERLLARRMAYCASKYEILAQNKCGAVMQRSAVDLKTALIFDIRKVLQDGKVAEIATVDVKGAFDSVLCYRLLHRLRTQGWSETLTKWVFIHLPRKIRPRSIRPNYLQTFLYPLWPTLGILPILFLLYVEPFFRLSRYRFGYADGDYLEATSRILEEHGNLKLTSTRIFNRDVKMMLSLMAQRQNFSTFTVKEIIGCKEDLLQWVPTIILEMQTLLSSVTVNW</sequence>